<sequence>MNGSPAEQARIVQLLVERVTVSPTGLRIDMKTAGMRELIQSVMPERKAA</sequence>
<reference evidence="1 2" key="1">
    <citation type="submission" date="2020-10" db="EMBL/GenBank/DDBJ databases">
        <title>Connecting structure to function with the recovery of over 1000 high-quality activated sludge metagenome-assembled genomes encoding full-length rRNA genes using long-read sequencing.</title>
        <authorList>
            <person name="Singleton C.M."/>
            <person name="Petriglieri F."/>
            <person name="Kristensen J.M."/>
            <person name="Kirkegaard R.H."/>
            <person name="Michaelsen T.Y."/>
            <person name="Andersen M.H."/>
            <person name="Karst S.M."/>
            <person name="Dueholm M.S."/>
            <person name="Nielsen P.H."/>
            <person name="Albertsen M."/>
        </authorList>
    </citation>
    <scope>NUCLEOTIDE SEQUENCE [LARGE SCALE GENOMIC DNA]</scope>
    <source>
        <strain evidence="1">Fred_18-Q3-R57-64_BAT3C.720</strain>
    </source>
</reference>
<accession>A0A935TFJ2</accession>
<proteinExistence type="predicted"/>
<evidence type="ECO:0000313" key="2">
    <source>
        <dbReference type="Proteomes" id="UP000706151"/>
    </source>
</evidence>
<name>A0A935TFJ2_9PROT</name>
<evidence type="ECO:0000313" key="1">
    <source>
        <dbReference type="EMBL" id="MBK7953315.1"/>
    </source>
</evidence>
<organism evidence="1 2">
    <name type="scientific">Candidatus Accumulibacter affinis</name>
    <dbReference type="NCBI Taxonomy" id="2954384"/>
    <lineage>
        <taxon>Bacteria</taxon>
        <taxon>Pseudomonadati</taxon>
        <taxon>Pseudomonadota</taxon>
        <taxon>Betaproteobacteria</taxon>
        <taxon>Candidatus Accumulibacter</taxon>
    </lineage>
</organism>
<dbReference type="AlphaFoldDB" id="A0A935TFJ2"/>
<protein>
    <submittedName>
        <fullName evidence="1">Uncharacterized protein</fullName>
    </submittedName>
</protein>
<gene>
    <name evidence="1" type="ORF">IPK02_04735</name>
</gene>
<comment type="caution">
    <text evidence="1">The sequence shown here is derived from an EMBL/GenBank/DDBJ whole genome shotgun (WGS) entry which is preliminary data.</text>
</comment>
<dbReference type="Proteomes" id="UP000706151">
    <property type="component" value="Unassembled WGS sequence"/>
</dbReference>
<dbReference type="EMBL" id="JADJOT010000003">
    <property type="protein sequence ID" value="MBK7953315.1"/>
    <property type="molecule type" value="Genomic_DNA"/>
</dbReference>